<accession>A0A1G8P2I9</accession>
<feature type="compositionally biased region" description="Gly residues" evidence="1">
    <location>
        <begin position="288"/>
        <end position="300"/>
    </location>
</feature>
<organism evidence="2 3">
    <name type="scientific">Pseudomonas abietaniphila</name>
    <dbReference type="NCBI Taxonomy" id="89065"/>
    <lineage>
        <taxon>Bacteria</taxon>
        <taxon>Pseudomonadati</taxon>
        <taxon>Pseudomonadota</taxon>
        <taxon>Gammaproteobacteria</taxon>
        <taxon>Pseudomonadales</taxon>
        <taxon>Pseudomonadaceae</taxon>
        <taxon>Pseudomonas</taxon>
    </lineage>
</organism>
<reference evidence="3" key="1">
    <citation type="submission" date="2016-10" db="EMBL/GenBank/DDBJ databases">
        <authorList>
            <person name="Varghese N."/>
            <person name="Submissions S."/>
        </authorList>
    </citation>
    <scope>NUCLEOTIDE SEQUENCE [LARGE SCALE GENOMIC DNA]</scope>
    <source>
        <strain evidence="3">ATCC 700689</strain>
    </source>
</reference>
<keyword evidence="3" id="KW-1185">Reference proteome</keyword>
<evidence type="ECO:0000256" key="1">
    <source>
        <dbReference type="SAM" id="MobiDB-lite"/>
    </source>
</evidence>
<dbReference type="AlphaFoldDB" id="A0A1G8P2I9"/>
<protein>
    <submittedName>
        <fullName evidence="2">Uncharacterized protein</fullName>
    </submittedName>
</protein>
<feature type="region of interest" description="Disordered" evidence="1">
    <location>
        <begin position="248"/>
        <end position="307"/>
    </location>
</feature>
<feature type="compositionally biased region" description="Pro residues" evidence="1">
    <location>
        <begin position="256"/>
        <end position="265"/>
    </location>
</feature>
<evidence type="ECO:0000313" key="2">
    <source>
        <dbReference type="EMBL" id="SDI86652.1"/>
    </source>
</evidence>
<dbReference type="Proteomes" id="UP000182894">
    <property type="component" value="Unassembled WGS sequence"/>
</dbReference>
<gene>
    <name evidence="2" type="ORF">SAMN05216605_11854</name>
</gene>
<dbReference type="STRING" id="89065.SAMN05216605_11854"/>
<dbReference type="EMBL" id="FNCO01000018">
    <property type="protein sequence ID" value="SDI86652.1"/>
    <property type="molecule type" value="Genomic_DNA"/>
</dbReference>
<proteinExistence type="predicted"/>
<evidence type="ECO:0000313" key="3">
    <source>
        <dbReference type="Proteomes" id="UP000182894"/>
    </source>
</evidence>
<name>A0A1G8P2I9_9PSED</name>
<sequence length="307" mass="32770">MMPQNLTQQDLKSLDILLTHDSVSSMYAVLQLKGYNYAILAENVVSQSSASGAAAVGFMKATAEREGIVVSGDTLNFIYTKMARGYLDALAAQYKTQGVVNRDINYREAWSFHNKAFGDYGLSPDAWTLNSVFTVVASDAMREYYWSEILASAGDPIAEAAILVKTENLMATASVIGNAEIKAVAQNWRARVDTPSMTAAVLNGTVGMVADRIGGLFREISDNVLGPIPSGTVIPAWVPPPTPTPLPTPNVVTAPLPIPSAPQAPSPTKYKPRKRPRLPPPTTHQGHPGSGYGPIGGGGSKPSFWLE</sequence>